<proteinExistence type="predicted"/>
<feature type="compositionally biased region" description="Basic and acidic residues" evidence="1">
    <location>
        <begin position="1"/>
        <end position="14"/>
    </location>
</feature>
<feature type="non-terminal residue" evidence="2">
    <location>
        <position position="151"/>
    </location>
</feature>
<dbReference type="EMBL" id="CAMXCT030000296">
    <property type="protein sequence ID" value="CAL4764097.1"/>
    <property type="molecule type" value="Genomic_DNA"/>
</dbReference>
<evidence type="ECO:0000313" key="3">
    <source>
        <dbReference type="EMBL" id="CAL1130160.1"/>
    </source>
</evidence>
<dbReference type="AlphaFoldDB" id="A0A9P1BPJ6"/>
<reference evidence="3" key="2">
    <citation type="submission" date="2024-04" db="EMBL/GenBank/DDBJ databases">
        <authorList>
            <person name="Chen Y."/>
            <person name="Shah S."/>
            <person name="Dougan E. K."/>
            <person name="Thang M."/>
            <person name="Chan C."/>
        </authorList>
    </citation>
    <scope>NUCLEOTIDE SEQUENCE [LARGE SCALE GENOMIC DNA]</scope>
</reference>
<sequence>APAEAPRVKNEEPPRSAAPVRGLGGRKVEPIATPVPAPAPAPAPAPSPAPVCAAAPAAHTPAIDAGEVPDRIVSKDDLDDATDVLDDGHFEEAELLAEEVNFPFAKHERNADKEGQKAVQRQAAADGDAAREADALRVVTKARQDHFRLVT</sequence>
<keyword evidence="4" id="KW-1185">Reference proteome</keyword>
<comment type="caution">
    <text evidence="2">The sequence shown here is derived from an EMBL/GenBank/DDBJ whole genome shotgun (WGS) entry which is preliminary data.</text>
</comment>
<feature type="compositionally biased region" description="Pro residues" evidence="1">
    <location>
        <begin position="33"/>
        <end position="49"/>
    </location>
</feature>
<name>A0A9P1BPJ6_9DINO</name>
<feature type="region of interest" description="Disordered" evidence="1">
    <location>
        <begin position="108"/>
        <end position="131"/>
    </location>
</feature>
<dbReference type="EMBL" id="CAMXCT020000296">
    <property type="protein sequence ID" value="CAL1130160.1"/>
    <property type="molecule type" value="Genomic_DNA"/>
</dbReference>
<reference evidence="2" key="1">
    <citation type="submission" date="2022-10" db="EMBL/GenBank/DDBJ databases">
        <authorList>
            <person name="Chen Y."/>
            <person name="Dougan E. K."/>
            <person name="Chan C."/>
            <person name="Rhodes N."/>
            <person name="Thang M."/>
        </authorList>
    </citation>
    <scope>NUCLEOTIDE SEQUENCE</scope>
</reference>
<evidence type="ECO:0000313" key="4">
    <source>
        <dbReference type="Proteomes" id="UP001152797"/>
    </source>
</evidence>
<protein>
    <submittedName>
        <fullName evidence="2">Uncharacterized protein</fullName>
    </submittedName>
</protein>
<dbReference type="Proteomes" id="UP001152797">
    <property type="component" value="Unassembled WGS sequence"/>
</dbReference>
<accession>A0A9P1BPJ6</accession>
<organism evidence="2">
    <name type="scientific">Cladocopium goreaui</name>
    <dbReference type="NCBI Taxonomy" id="2562237"/>
    <lineage>
        <taxon>Eukaryota</taxon>
        <taxon>Sar</taxon>
        <taxon>Alveolata</taxon>
        <taxon>Dinophyceae</taxon>
        <taxon>Suessiales</taxon>
        <taxon>Symbiodiniaceae</taxon>
        <taxon>Cladocopium</taxon>
    </lineage>
</organism>
<gene>
    <name evidence="2" type="ORF">C1SCF055_LOCUS4980</name>
</gene>
<evidence type="ECO:0000313" key="2">
    <source>
        <dbReference type="EMBL" id="CAI3976785.1"/>
    </source>
</evidence>
<evidence type="ECO:0000256" key="1">
    <source>
        <dbReference type="SAM" id="MobiDB-lite"/>
    </source>
</evidence>
<dbReference type="EMBL" id="CAMXCT010000296">
    <property type="protein sequence ID" value="CAI3976785.1"/>
    <property type="molecule type" value="Genomic_DNA"/>
</dbReference>
<feature type="region of interest" description="Disordered" evidence="1">
    <location>
        <begin position="1"/>
        <end position="52"/>
    </location>
</feature>